<sequence length="43" mass="4996">MKKLTKFSADLGYIHACFQLVSINELCCRVSLNLKFDINFHYA</sequence>
<proteinExistence type="predicted"/>
<protein>
    <submittedName>
        <fullName evidence="1">Uncharacterized protein</fullName>
    </submittedName>
</protein>
<reference evidence="1" key="2">
    <citation type="journal article" date="2015" name="Data Brief">
        <title>Shoot transcriptome of the giant reed, Arundo donax.</title>
        <authorList>
            <person name="Barrero R.A."/>
            <person name="Guerrero F.D."/>
            <person name="Moolhuijzen P."/>
            <person name="Goolsby J.A."/>
            <person name="Tidwell J."/>
            <person name="Bellgard S.E."/>
            <person name="Bellgard M.I."/>
        </authorList>
    </citation>
    <scope>NUCLEOTIDE SEQUENCE</scope>
    <source>
        <tissue evidence="1">Shoot tissue taken approximately 20 cm above the soil surface</tissue>
    </source>
</reference>
<name>A0A0A9AYY6_ARUDO</name>
<dbReference type="AlphaFoldDB" id="A0A0A9AYY6"/>
<dbReference type="EMBL" id="GBRH01240926">
    <property type="protein sequence ID" value="JAD56969.1"/>
    <property type="molecule type" value="Transcribed_RNA"/>
</dbReference>
<organism evidence="1">
    <name type="scientific">Arundo donax</name>
    <name type="common">Giant reed</name>
    <name type="synonym">Donax arundinaceus</name>
    <dbReference type="NCBI Taxonomy" id="35708"/>
    <lineage>
        <taxon>Eukaryota</taxon>
        <taxon>Viridiplantae</taxon>
        <taxon>Streptophyta</taxon>
        <taxon>Embryophyta</taxon>
        <taxon>Tracheophyta</taxon>
        <taxon>Spermatophyta</taxon>
        <taxon>Magnoliopsida</taxon>
        <taxon>Liliopsida</taxon>
        <taxon>Poales</taxon>
        <taxon>Poaceae</taxon>
        <taxon>PACMAD clade</taxon>
        <taxon>Arundinoideae</taxon>
        <taxon>Arundineae</taxon>
        <taxon>Arundo</taxon>
    </lineage>
</organism>
<reference evidence="1" key="1">
    <citation type="submission" date="2014-09" db="EMBL/GenBank/DDBJ databases">
        <authorList>
            <person name="Magalhaes I.L.F."/>
            <person name="Oliveira U."/>
            <person name="Santos F.R."/>
            <person name="Vidigal T.H.D.A."/>
            <person name="Brescovit A.D."/>
            <person name="Santos A.J."/>
        </authorList>
    </citation>
    <scope>NUCLEOTIDE SEQUENCE</scope>
    <source>
        <tissue evidence="1">Shoot tissue taken approximately 20 cm above the soil surface</tissue>
    </source>
</reference>
<accession>A0A0A9AYY6</accession>
<evidence type="ECO:0000313" key="1">
    <source>
        <dbReference type="EMBL" id="JAD56969.1"/>
    </source>
</evidence>